<organism evidence="1 2">
    <name type="scientific">Salibacterium lacus</name>
    <dbReference type="NCBI Taxonomy" id="1898109"/>
    <lineage>
        <taxon>Bacteria</taxon>
        <taxon>Bacillati</taxon>
        <taxon>Bacillota</taxon>
        <taxon>Bacilli</taxon>
        <taxon>Bacillales</taxon>
        <taxon>Bacillaceae</taxon>
    </lineage>
</organism>
<dbReference type="InterPro" id="IPR011856">
    <property type="entry name" value="tRNA_endonuc-like_dom_sf"/>
</dbReference>
<dbReference type="RefSeq" id="WP_380711960.1">
    <property type="nucleotide sequence ID" value="NZ_JBHUML010000002.1"/>
</dbReference>
<comment type="caution">
    <text evidence="1">The sequence shown here is derived from an EMBL/GenBank/DDBJ whole genome shotgun (WGS) entry which is preliminary data.</text>
</comment>
<evidence type="ECO:0000313" key="1">
    <source>
        <dbReference type="EMBL" id="MFD2704683.1"/>
    </source>
</evidence>
<name>A0ABW5SZF3_9BACI</name>
<keyword evidence="2" id="KW-1185">Reference proteome</keyword>
<dbReference type="Gene3D" id="3.40.1350.10">
    <property type="match status" value="1"/>
</dbReference>
<protein>
    <submittedName>
        <fullName evidence="1">Uncharacterized protein</fullName>
    </submittedName>
</protein>
<reference evidence="2" key="1">
    <citation type="journal article" date="2019" name="Int. J. Syst. Evol. Microbiol.">
        <title>The Global Catalogue of Microorganisms (GCM) 10K type strain sequencing project: providing services to taxonomists for standard genome sequencing and annotation.</title>
        <authorList>
            <consortium name="The Broad Institute Genomics Platform"/>
            <consortium name="The Broad Institute Genome Sequencing Center for Infectious Disease"/>
            <person name="Wu L."/>
            <person name="Ma J."/>
        </authorList>
    </citation>
    <scope>NUCLEOTIDE SEQUENCE [LARGE SCALE GENOMIC DNA]</scope>
    <source>
        <strain evidence="2">KCTC 33792</strain>
    </source>
</reference>
<evidence type="ECO:0000313" key="2">
    <source>
        <dbReference type="Proteomes" id="UP001597520"/>
    </source>
</evidence>
<proteinExistence type="predicted"/>
<gene>
    <name evidence="1" type="ORF">ACFSUB_04335</name>
</gene>
<accession>A0ABW5SZF3</accession>
<dbReference type="Proteomes" id="UP001597520">
    <property type="component" value="Unassembled WGS sequence"/>
</dbReference>
<dbReference type="EMBL" id="JBHUML010000002">
    <property type="protein sequence ID" value="MFD2704683.1"/>
    <property type="molecule type" value="Genomic_DNA"/>
</dbReference>
<sequence length="130" mass="14489">MAHKSAITGEVSELTVDRILLANRWQVAKPVVDETYDRVLFDPLGNRLTAQIKTMKVRNDRGGSFVIPAVKGNGEPYQPEDCDLMIGVLGDTIYLTETTGIYEYSSVEMNAKTRWVAMEMPKSPGEVLTH</sequence>